<keyword evidence="2" id="KW-1185">Reference proteome</keyword>
<dbReference type="AlphaFoldDB" id="A0A163EBJ2"/>
<dbReference type="Pfam" id="PF11917">
    <property type="entry name" value="DUF3435"/>
    <property type="match status" value="1"/>
</dbReference>
<dbReference type="PANTHER" id="PTHR37535">
    <property type="entry name" value="FLUG DOMAIN PROTEIN"/>
    <property type="match status" value="1"/>
</dbReference>
<dbReference type="OrthoDB" id="3943630at2759"/>
<accession>A0A163EBJ2</accession>
<dbReference type="InterPro" id="IPR013762">
    <property type="entry name" value="Integrase-like_cat_sf"/>
</dbReference>
<dbReference type="InterPro" id="IPR011010">
    <property type="entry name" value="DNA_brk_join_enz"/>
</dbReference>
<dbReference type="GO" id="GO:0003677">
    <property type="term" value="F:DNA binding"/>
    <property type="evidence" value="ECO:0007669"/>
    <property type="project" value="InterPro"/>
</dbReference>
<dbReference type="GO" id="GO:0006310">
    <property type="term" value="P:DNA recombination"/>
    <property type="evidence" value="ECO:0007669"/>
    <property type="project" value="InterPro"/>
</dbReference>
<evidence type="ECO:0000313" key="2">
    <source>
        <dbReference type="Proteomes" id="UP000076837"/>
    </source>
</evidence>
<dbReference type="Proteomes" id="UP000076837">
    <property type="component" value="Unassembled WGS sequence"/>
</dbReference>
<dbReference type="Gene3D" id="1.10.443.10">
    <property type="entry name" value="Intergrase catalytic core"/>
    <property type="match status" value="1"/>
</dbReference>
<name>A0A163EBJ2_DIDRA</name>
<proteinExistence type="predicted"/>
<protein>
    <submittedName>
        <fullName evidence="1">DNA binding</fullName>
    </submittedName>
</protein>
<reference evidence="1 2" key="1">
    <citation type="journal article" date="2016" name="Sci. Rep.">
        <title>Draft genome sequencing and secretome analysis of fungal phytopathogen Ascochyta rabiei provides insight into the necrotrophic effector repertoire.</title>
        <authorList>
            <person name="Verma S."/>
            <person name="Gazara R.K."/>
            <person name="Nizam S."/>
            <person name="Parween S."/>
            <person name="Chattopadhyay D."/>
            <person name="Verma P.K."/>
        </authorList>
    </citation>
    <scope>NUCLEOTIDE SEQUENCE [LARGE SCALE GENOMIC DNA]</scope>
    <source>
        <strain evidence="1 2">ArDII</strain>
    </source>
</reference>
<dbReference type="GO" id="GO:0015074">
    <property type="term" value="P:DNA integration"/>
    <property type="evidence" value="ECO:0007669"/>
    <property type="project" value="InterPro"/>
</dbReference>
<organism evidence="1 2">
    <name type="scientific">Didymella rabiei</name>
    <name type="common">Chickpea ascochyta blight fungus</name>
    <name type="synonym">Mycosphaerella rabiei</name>
    <dbReference type="NCBI Taxonomy" id="5454"/>
    <lineage>
        <taxon>Eukaryota</taxon>
        <taxon>Fungi</taxon>
        <taxon>Dikarya</taxon>
        <taxon>Ascomycota</taxon>
        <taxon>Pezizomycotina</taxon>
        <taxon>Dothideomycetes</taxon>
        <taxon>Pleosporomycetidae</taxon>
        <taxon>Pleosporales</taxon>
        <taxon>Pleosporineae</taxon>
        <taxon>Didymellaceae</taxon>
        <taxon>Ascochyta</taxon>
    </lineage>
</organism>
<comment type="caution">
    <text evidence="1">The sequence shown here is derived from an EMBL/GenBank/DDBJ whole genome shotgun (WGS) entry which is preliminary data.</text>
</comment>
<evidence type="ECO:0000313" key="1">
    <source>
        <dbReference type="EMBL" id="KZM23616.1"/>
    </source>
</evidence>
<sequence>MDQFDDIAALAEDVSIPVSIKDAAEAYERESVKRLLRLWKRFAVNLPSPHKEAEIAAPFQSDLQLSWVKAYMAWRAKTGQGRFGERITVTTLLKELQQLQRVLRLANNVVWDNKDIAIIKKFVRDLAKIGRASTAMRPKSVAYALDADEIQYYLWNCCERVYAHPRMMVQFSFWLHLVSVWGLRTGEMTESSSHRGSNEGIHYGDVTLSLVPRQSQLRYQIKIALRNRKFSRGIESKVKIVTLNEHTDPKERFKCPIRKFLALALADDVFVQQLTPEDFDNRWMSDSAGSRSFSIKEDRKELPIFRKMLPGGAVSPTQIISAMSINTFLKEICEECGYTEPVTTYTFRRGVANKVEANASSKSTKEALGHKGERAWHAYAAPTISVDAQAIAYDEPQDTSHAEHTQSIAMTRDFAGPKPPRATMGILSIPSKSVLQKVVAAHPKSRPEMIVRKARRLQYQLELAEYSDKAGRSTSPRESDFSGIADLTESLNTAMIVNPRPKPTAKFKQMLKYNQHHGRVIERLWTAEDASLSECIRPLMALADPRPFRPFYPGPTLRLNTDGQCPYCHDKVDQLRHPRLASHLLHCHSRTKQVRFCHQCAFFVAPELWASHECTDLDEDNQEYGAIIWHGLIIREGRCPYGDKGCHKRLWSDPNNLCRHIETHLKGLPEESLACPVEGCEVQRVSKDQVRIHFHEVHHIHMVSGRDILTGGIVLPQQIEK</sequence>
<dbReference type="SUPFAM" id="SSF56349">
    <property type="entry name" value="DNA breaking-rejoining enzymes"/>
    <property type="match status" value="1"/>
</dbReference>
<dbReference type="PANTHER" id="PTHR37535:SF3">
    <property type="entry name" value="FLUG DOMAIN-CONTAINING PROTEIN"/>
    <property type="match status" value="1"/>
</dbReference>
<dbReference type="InterPro" id="IPR021842">
    <property type="entry name" value="DUF3435"/>
</dbReference>
<gene>
    <name evidence="1" type="ORF">ST47_g5215</name>
</gene>
<dbReference type="STRING" id="5454.A0A163EBJ2"/>
<dbReference type="EMBL" id="JYNV01000191">
    <property type="protein sequence ID" value="KZM23616.1"/>
    <property type="molecule type" value="Genomic_DNA"/>
</dbReference>